<feature type="region of interest" description="Disordered" evidence="1">
    <location>
        <begin position="186"/>
        <end position="253"/>
    </location>
</feature>
<dbReference type="AlphaFoldDB" id="A0A183C8L1"/>
<dbReference type="WBParaSite" id="GPLIN_000920700">
    <property type="protein sequence ID" value="GPLIN_000920700"/>
    <property type="gene ID" value="GPLIN_000920700"/>
</dbReference>
<feature type="compositionally biased region" description="Low complexity" evidence="1">
    <location>
        <begin position="219"/>
        <end position="229"/>
    </location>
</feature>
<sequence>MDARQQIIRELRSQLGLLVDEIDIVTNQLVMEYRELINFNNNNNNNYNINNYYYENAQGDIAPVLVNLDQMHNQQQQQQQWYEGMDDLGAADLDNERPILDHLQQQQQQEQWEDDLDVFDAGADNGALFDTPWSPPSPPGYQALQILQEVDGLRQDLNVLLLPEEPQQQQQQQQPEWRLHPVAAAWETPRRRPPFERPVPMRSPTPSAPQSPPLDDEQQQQQPPQQQQLTATATADGPPNFAAPMRLVPGRPR</sequence>
<keyword evidence="2" id="KW-1185">Reference proteome</keyword>
<reference evidence="3" key="3">
    <citation type="submission" date="2016-06" db="UniProtKB">
        <authorList>
            <consortium name="WormBaseParasite"/>
        </authorList>
    </citation>
    <scope>IDENTIFICATION</scope>
</reference>
<proteinExistence type="predicted"/>
<feature type="compositionally biased region" description="Pro residues" evidence="1">
    <location>
        <begin position="201"/>
        <end position="212"/>
    </location>
</feature>
<name>A0A183C8L1_GLOPA</name>
<organism evidence="2 3">
    <name type="scientific">Globodera pallida</name>
    <name type="common">Potato cyst nematode worm</name>
    <name type="synonym">Heterodera pallida</name>
    <dbReference type="NCBI Taxonomy" id="36090"/>
    <lineage>
        <taxon>Eukaryota</taxon>
        <taxon>Metazoa</taxon>
        <taxon>Ecdysozoa</taxon>
        <taxon>Nematoda</taxon>
        <taxon>Chromadorea</taxon>
        <taxon>Rhabditida</taxon>
        <taxon>Tylenchina</taxon>
        <taxon>Tylenchomorpha</taxon>
        <taxon>Tylenchoidea</taxon>
        <taxon>Heteroderidae</taxon>
        <taxon>Heteroderinae</taxon>
        <taxon>Globodera</taxon>
    </lineage>
</organism>
<evidence type="ECO:0000313" key="3">
    <source>
        <dbReference type="WBParaSite" id="GPLIN_000920700"/>
    </source>
</evidence>
<accession>A0A183C8L1</accession>
<dbReference type="Proteomes" id="UP000050741">
    <property type="component" value="Unassembled WGS sequence"/>
</dbReference>
<evidence type="ECO:0000313" key="2">
    <source>
        <dbReference type="Proteomes" id="UP000050741"/>
    </source>
</evidence>
<protein>
    <submittedName>
        <fullName evidence="3">GAT domain-containing protein</fullName>
    </submittedName>
</protein>
<reference evidence="2" key="1">
    <citation type="submission" date="2013-12" db="EMBL/GenBank/DDBJ databases">
        <authorList>
            <person name="Aslett M."/>
        </authorList>
    </citation>
    <scope>NUCLEOTIDE SEQUENCE [LARGE SCALE GENOMIC DNA]</scope>
    <source>
        <strain evidence="2">Lindley</strain>
    </source>
</reference>
<evidence type="ECO:0000256" key="1">
    <source>
        <dbReference type="SAM" id="MobiDB-lite"/>
    </source>
</evidence>
<reference evidence="2" key="2">
    <citation type="submission" date="2014-05" db="EMBL/GenBank/DDBJ databases">
        <title>The genome and life-stage specific transcriptomes of Globodera pallida elucidate key aspects of plant parasitism by a cyst nematode.</title>
        <authorList>
            <person name="Cotton J.A."/>
            <person name="Lilley C.J."/>
            <person name="Jones L.M."/>
            <person name="Kikuchi T."/>
            <person name="Reid A.J."/>
            <person name="Thorpe P."/>
            <person name="Tsai I.J."/>
            <person name="Beasley H."/>
            <person name="Blok V."/>
            <person name="Cock P.J.A."/>
            <person name="Van den Akker S.E."/>
            <person name="Holroyd N."/>
            <person name="Hunt M."/>
            <person name="Mantelin S."/>
            <person name="Naghra H."/>
            <person name="Pain A."/>
            <person name="Palomares-Rius J.E."/>
            <person name="Zarowiecki M."/>
            <person name="Berriman M."/>
            <person name="Jones J.T."/>
            <person name="Urwin P.E."/>
        </authorList>
    </citation>
    <scope>NUCLEOTIDE SEQUENCE [LARGE SCALE GENOMIC DNA]</scope>
    <source>
        <strain evidence="2">Lindley</strain>
    </source>
</reference>